<feature type="compositionally biased region" description="Low complexity" evidence="1">
    <location>
        <begin position="54"/>
        <end position="63"/>
    </location>
</feature>
<feature type="region of interest" description="Disordered" evidence="1">
    <location>
        <begin position="1"/>
        <end position="33"/>
    </location>
</feature>
<gene>
    <name evidence="2" type="ORF">CXU09_10155</name>
</gene>
<dbReference type="EMBL" id="PJKN01000006">
    <property type="protein sequence ID" value="PNC53956.1"/>
    <property type="molecule type" value="Genomic_DNA"/>
</dbReference>
<comment type="caution">
    <text evidence="2">The sequence shown here is derived from an EMBL/GenBank/DDBJ whole genome shotgun (WGS) entry which is preliminary data.</text>
</comment>
<dbReference type="Proteomes" id="UP000235914">
    <property type="component" value="Unassembled WGS sequence"/>
</dbReference>
<evidence type="ECO:0000256" key="1">
    <source>
        <dbReference type="SAM" id="MobiDB-lite"/>
    </source>
</evidence>
<dbReference type="AlphaFoldDB" id="A0AAP8T8D3"/>
<accession>A0AAP8T8D3</accession>
<organism evidence="2 3">
    <name type="scientific">Akkermansia muciniphila</name>
    <dbReference type="NCBI Taxonomy" id="239935"/>
    <lineage>
        <taxon>Bacteria</taxon>
        <taxon>Pseudomonadati</taxon>
        <taxon>Verrucomicrobiota</taxon>
        <taxon>Verrucomicrobiia</taxon>
        <taxon>Verrucomicrobiales</taxon>
        <taxon>Akkermansiaceae</taxon>
        <taxon>Akkermansia</taxon>
    </lineage>
</organism>
<evidence type="ECO:0000313" key="2">
    <source>
        <dbReference type="EMBL" id="PNC53956.1"/>
    </source>
</evidence>
<sequence>MDNGTLPSGWLSSPAILTPFKQRPPPRNQSANIRPSLGIRSIVTIPHACKRKAGASGAEAAKAPSTLLLDKEPHW</sequence>
<proteinExistence type="predicted"/>
<name>A0AAP8T8D3_9BACT</name>
<reference evidence="2 3" key="1">
    <citation type="journal article" date="2017" name="BMC Genomics">
        <title>Genome sequencing of 39 Akkermansia muciniphila isolates reveals its population structure, genomic and functional diverisity, and global distribution in mammalian gut microbiotas.</title>
        <authorList>
            <person name="Guo X."/>
            <person name="Li S."/>
            <person name="Zhang J."/>
            <person name="Wu F."/>
            <person name="Li X."/>
            <person name="Wu D."/>
            <person name="Zhang M."/>
            <person name="Ou Z."/>
            <person name="Jie Z."/>
            <person name="Yan Q."/>
            <person name="Li P."/>
            <person name="Yi J."/>
            <person name="Peng Y."/>
        </authorList>
    </citation>
    <scope>NUCLEOTIDE SEQUENCE [LARGE SCALE GENOMIC DNA]</scope>
    <source>
        <strain evidence="2 3">GP43</strain>
    </source>
</reference>
<feature type="region of interest" description="Disordered" evidence="1">
    <location>
        <begin position="53"/>
        <end position="75"/>
    </location>
</feature>
<protein>
    <submittedName>
        <fullName evidence="2">Uncharacterized protein</fullName>
    </submittedName>
</protein>
<evidence type="ECO:0000313" key="3">
    <source>
        <dbReference type="Proteomes" id="UP000235914"/>
    </source>
</evidence>